<gene>
    <name evidence="2" type="ORF">PLXY2_LOCUS15818</name>
</gene>
<dbReference type="InterPro" id="IPR002716">
    <property type="entry name" value="PIN_dom"/>
</dbReference>
<feature type="domain" description="PIN" evidence="1">
    <location>
        <begin position="214"/>
        <end position="339"/>
    </location>
</feature>
<accession>A0A8S4GCE8</accession>
<dbReference type="Proteomes" id="UP000653454">
    <property type="component" value="Unassembled WGS sequence"/>
</dbReference>
<evidence type="ECO:0000313" key="3">
    <source>
        <dbReference type="Proteomes" id="UP000653454"/>
    </source>
</evidence>
<reference evidence="2" key="1">
    <citation type="submission" date="2020-11" db="EMBL/GenBank/DDBJ databases">
        <authorList>
            <person name="Whiteford S."/>
        </authorList>
    </citation>
    <scope>NUCLEOTIDE SEQUENCE</scope>
</reference>
<keyword evidence="3" id="KW-1185">Reference proteome</keyword>
<protein>
    <submittedName>
        <fullName evidence="2">(diamondback moth) hypothetical protein</fullName>
    </submittedName>
</protein>
<proteinExistence type="predicted"/>
<evidence type="ECO:0000259" key="1">
    <source>
        <dbReference type="Pfam" id="PF13638"/>
    </source>
</evidence>
<organism evidence="2 3">
    <name type="scientific">Plutella xylostella</name>
    <name type="common">Diamondback moth</name>
    <name type="synonym">Plutella maculipennis</name>
    <dbReference type="NCBI Taxonomy" id="51655"/>
    <lineage>
        <taxon>Eukaryota</taxon>
        <taxon>Metazoa</taxon>
        <taxon>Ecdysozoa</taxon>
        <taxon>Arthropoda</taxon>
        <taxon>Hexapoda</taxon>
        <taxon>Insecta</taxon>
        <taxon>Pterygota</taxon>
        <taxon>Neoptera</taxon>
        <taxon>Endopterygota</taxon>
        <taxon>Lepidoptera</taxon>
        <taxon>Glossata</taxon>
        <taxon>Ditrysia</taxon>
        <taxon>Yponomeutoidea</taxon>
        <taxon>Plutellidae</taxon>
        <taxon>Plutella</taxon>
    </lineage>
</organism>
<dbReference type="Pfam" id="PF13638">
    <property type="entry name" value="PIN_4"/>
    <property type="match status" value="1"/>
</dbReference>
<evidence type="ECO:0000313" key="2">
    <source>
        <dbReference type="EMBL" id="CAG9137564.1"/>
    </source>
</evidence>
<name>A0A8S4GCE8_PLUXY</name>
<sequence length="371" mass="43079">MENMSYFDLWNAIRAQMAGLPWTVSPNYIAMTYENLLSPMYTPAVAYQPVPQADQAPNTSETKFVQDLNDKCQKLYTKPGEEEKMNNDQTENKDLNKSKNDLKLNMITTTSKRIVELPQYKTRRQELLKAKKPVCTYKATILKNWTQADYVKKCIAFKRQVAEEREKAQQRAMMGGDITSQPVQGRVVKMPDLCIGVLMGGKTPQQRSDRWYLVAETKVLLEDHMFIDKLARTDSHCRIRLPYEVVHDLVQMTHKRHPHWMRIPARRLANYIHRNCAIHKLVIGQTPMEAEDLEEHPFATDMVLNLCMQLLKQYFYVVLISNDPERKRKATALDMPCYTLAELHEMVTPKFHNYKESNIKITCTATSTQMG</sequence>
<dbReference type="Gene3D" id="3.40.50.1010">
    <property type="entry name" value="5'-nuclease"/>
    <property type="match status" value="1"/>
</dbReference>
<comment type="caution">
    <text evidence="2">The sequence shown here is derived from an EMBL/GenBank/DDBJ whole genome shotgun (WGS) entry which is preliminary data.</text>
</comment>
<dbReference type="EMBL" id="CAJHNJ030000290">
    <property type="protein sequence ID" value="CAG9137564.1"/>
    <property type="molecule type" value="Genomic_DNA"/>
</dbReference>
<dbReference type="AlphaFoldDB" id="A0A8S4GCE8"/>